<dbReference type="PANTHER" id="PTHR21338">
    <property type="entry name" value="MITOCHONDRIAL RIBOSOMAL PROTEIN L41"/>
    <property type="match status" value="1"/>
</dbReference>
<comment type="caution">
    <text evidence="8">The sequence shown here is derived from an EMBL/GenBank/DDBJ whole genome shotgun (WGS) entry which is preliminary data.</text>
</comment>
<comment type="similarity">
    <text evidence="2">Belongs to the mitochondrion-specific ribosomal protein mL41 family.</text>
</comment>
<keyword evidence="6" id="KW-0687">Ribonucleoprotein</keyword>
<evidence type="ECO:0000256" key="2">
    <source>
        <dbReference type="ARBA" id="ARBA00010152"/>
    </source>
</evidence>
<evidence type="ECO:0000256" key="3">
    <source>
        <dbReference type="ARBA" id="ARBA00022946"/>
    </source>
</evidence>
<keyword evidence="5" id="KW-0496">Mitochondrion</keyword>
<keyword evidence="3" id="KW-0809">Transit peptide</keyword>
<dbReference type="GO" id="GO:0006412">
    <property type="term" value="P:translation"/>
    <property type="evidence" value="ECO:0007669"/>
    <property type="project" value="TreeGrafter"/>
</dbReference>
<organism evidence="8 9">
    <name type="scientific">Apatococcus lobatus</name>
    <dbReference type="NCBI Taxonomy" id="904363"/>
    <lineage>
        <taxon>Eukaryota</taxon>
        <taxon>Viridiplantae</taxon>
        <taxon>Chlorophyta</taxon>
        <taxon>core chlorophytes</taxon>
        <taxon>Trebouxiophyceae</taxon>
        <taxon>Chlorellales</taxon>
        <taxon>Chlorellaceae</taxon>
        <taxon>Apatococcus</taxon>
    </lineage>
</organism>
<dbReference type="GO" id="GO:0005762">
    <property type="term" value="C:mitochondrial large ribosomal subunit"/>
    <property type="evidence" value="ECO:0007669"/>
    <property type="project" value="InterPro"/>
</dbReference>
<name>A0AAW1PXM3_9CHLO</name>
<evidence type="ECO:0000256" key="7">
    <source>
        <dbReference type="SAM" id="MobiDB-lite"/>
    </source>
</evidence>
<dbReference type="AlphaFoldDB" id="A0AAW1PXM3"/>
<evidence type="ECO:0000256" key="5">
    <source>
        <dbReference type="ARBA" id="ARBA00023128"/>
    </source>
</evidence>
<evidence type="ECO:0000256" key="6">
    <source>
        <dbReference type="ARBA" id="ARBA00023274"/>
    </source>
</evidence>
<dbReference type="Proteomes" id="UP001438707">
    <property type="component" value="Unassembled WGS sequence"/>
</dbReference>
<evidence type="ECO:0000256" key="4">
    <source>
        <dbReference type="ARBA" id="ARBA00022980"/>
    </source>
</evidence>
<dbReference type="PANTHER" id="PTHR21338:SF0">
    <property type="entry name" value="LARGE RIBOSOMAL SUBUNIT PROTEIN ML41"/>
    <property type="match status" value="1"/>
</dbReference>
<protein>
    <submittedName>
        <fullName evidence="8">Uncharacterized protein</fullName>
    </submittedName>
</protein>
<evidence type="ECO:0000313" key="9">
    <source>
        <dbReference type="Proteomes" id="UP001438707"/>
    </source>
</evidence>
<dbReference type="InterPro" id="IPR019189">
    <property type="entry name" value="Ribosomal_mL41"/>
</dbReference>
<accession>A0AAW1PXM3</accession>
<keyword evidence="4" id="KW-0689">Ribosomal protein</keyword>
<feature type="region of interest" description="Disordered" evidence="7">
    <location>
        <begin position="17"/>
        <end position="44"/>
    </location>
</feature>
<dbReference type="EMBL" id="JALJOS010000062">
    <property type="protein sequence ID" value="KAK9818441.1"/>
    <property type="molecule type" value="Genomic_DNA"/>
</dbReference>
<gene>
    <name evidence="8" type="ORF">WJX74_000878</name>
</gene>
<keyword evidence="9" id="KW-1185">Reference proteome</keyword>
<sequence>MLNFVIAAVRGSTRRVPRAGATQLNSKRGPRNYYKGKGARATGRHTSKGRYVIDPDKLPNYVVPDLTGFQLKAYVAHEPKPIKR</sequence>
<comment type="subcellular location">
    <subcellularLocation>
        <location evidence="1">Mitochondrion</location>
    </subcellularLocation>
</comment>
<proteinExistence type="inferred from homology"/>
<dbReference type="Pfam" id="PF09809">
    <property type="entry name" value="MRP-L27"/>
    <property type="match status" value="1"/>
</dbReference>
<evidence type="ECO:0000256" key="1">
    <source>
        <dbReference type="ARBA" id="ARBA00004173"/>
    </source>
</evidence>
<evidence type="ECO:0000313" key="8">
    <source>
        <dbReference type="EMBL" id="KAK9818441.1"/>
    </source>
</evidence>
<reference evidence="8 9" key="1">
    <citation type="journal article" date="2024" name="Nat. Commun.">
        <title>Phylogenomics reveals the evolutionary origins of lichenization in chlorophyte algae.</title>
        <authorList>
            <person name="Puginier C."/>
            <person name="Libourel C."/>
            <person name="Otte J."/>
            <person name="Skaloud P."/>
            <person name="Haon M."/>
            <person name="Grisel S."/>
            <person name="Petersen M."/>
            <person name="Berrin J.G."/>
            <person name="Delaux P.M."/>
            <person name="Dal Grande F."/>
            <person name="Keller J."/>
        </authorList>
    </citation>
    <scope>NUCLEOTIDE SEQUENCE [LARGE SCALE GENOMIC DNA]</scope>
    <source>
        <strain evidence="8 9">SAG 2145</strain>
    </source>
</reference>
<dbReference type="GO" id="GO:0003735">
    <property type="term" value="F:structural constituent of ribosome"/>
    <property type="evidence" value="ECO:0007669"/>
    <property type="project" value="InterPro"/>
</dbReference>